<dbReference type="PANTHER" id="PTHR21666">
    <property type="entry name" value="PEPTIDASE-RELATED"/>
    <property type="match status" value="1"/>
</dbReference>
<dbReference type="InterPro" id="IPR016047">
    <property type="entry name" value="M23ase_b-sheet_dom"/>
</dbReference>
<protein>
    <recommendedName>
        <fullName evidence="2">M23ase beta-sheet core domain-containing protein</fullName>
    </recommendedName>
</protein>
<dbReference type="Gene3D" id="1.20.5.340">
    <property type="match status" value="1"/>
</dbReference>
<dbReference type="InterPro" id="IPR011055">
    <property type="entry name" value="Dup_hybrid_motif"/>
</dbReference>
<dbReference type="Gene3D" id="2.70.70.10">
    <property type="entry name" value="Glucose Permease (Domain IIA)"/>
    <property type="match status" value="1"/>
</dbReference>
<evidence type="ECO:0000313" key="3">
    <source>
        <dbReference type="EMBL" id="HGB36426.1"/>
    </source>
</evidence>
<comment type="caution">
    <text evidence="3">The sequence shown here is derived from an EMBL/GenBank/DDBJ whole genome shotgun (WGS) entry which is preliminary data.</text>
</comment>
<dbReference type="Pfam" id="PF01551">
    <property type="entry name" value="Peptidase_M23"/>
    <property type="match status" value="1"/>
</dbReference>
<dbReference type="GO" id="GO:0004222">
    <property type="term" value="F:metalloendopeptidase activity"/>
    <property type="evidence" value="ECO:0007669"/>
    <property type="project" value="TreeGrafter"/>
</dbReference>
<dbReference type="CDD" id="cd12797">
    <property type="entry name" value="M23_peptidase"/>
    <property type="match status" value="1"/>
</dbReference>
<name>A0A7V3KP99_UNCW3</name>
<reference evidence="3" key="1">
    <citation type="journal article" date="2020" name="mSystems">
        <title>Genome- and Community-Level Interaction Insights into Carbon Utilization and Element Cycling Functions of Hydrothermarchaeota in Hydrothermal Sediment.</title>
        <authorList>
            <person name="Zhou Z."/>
            <person name="Liu Y."/>
            <person name="Xu W."/>
            <person name="Pan J."/>
            <person name="Luo Z.H."/>
            <person name="Li M."/>
        </authorList>
    </citation>
    <scope>NUCLEOTIDE SEQUENCE [LARGE SCALE GENOMIC DNA]</scope>
    <source>
        <strain evidence="3">SpSt-754</strain>
    </source>
</reference>
<accession>A0A7V3KP99</accession>
<organism evidence="3">
    <name type="scientific">candidate division WOR-3 bacterium</name>
    <dbReference type="NCBI Taxonomy" id="2052148"/>
    <lineage>
        <taxon>Bacteria</taxon>
        <taxon>Bacteria division WOR-3</taxon>
    </lineage>
</organism>
<sequence>MRALLIFILLAQTADIESSRQQLERLKKEFEETRRRISQMETRMKTTEEEIAKIESKEKEILKFIDKLNRDIASIQNEIARLEIQINQKEEELLKRADRIKFSLNLLYQTPQENQILKFLPSKEEEKEALYLVDYAIQSEKKERDRALQVYNELKAYKDLRNENLEFVMAMKSEVVEQQRELVALKRQKERLLASLKTKKTTEEQRLAELEKAIKEMQALITRLEKEQEKKRMEEHIVAKSPTGKYPWPVKGRVVMDYGTVVNPKYGTKIFNPGIDIEAAPGSSVLAIDDGVVIFVGTVTGYGNTVIIDHRGFFSVYSYLHKVNVTSGAKVKRGQIIGTVGTSDHYFGSRLHFEIRDHGKAVNPLLYLD</sequence>
<feature type="coiled-coil region" evidence="1">
    <location>
        <begin position="168"/>
        <end position="234"/>
    </location>
</feature>
<gene>
    <name evidence="3" type="ORF">ENV38_05945</name>
</gene>
<proteinExistence type="predicted"/>
<feature type="domain" description="M23ase beta-sheet core" evidence="2">
    <location>
        <begin position="272"/>
        <end position="364"/>
    </location>
</feature>
<evidence type="ECO:0000259" key="2">
    <source>
        <dbReference type="Pfam" id="PF01551"/>
    </source>
</evidence>
<dbReference type="AlphaFoldDB" id="A0A7V3KP99"/>
<dbReference type="InterPro" id="IPR050570">
    <property type="entry name" value="Cell_wall_metabolism_enzyme"/>
</dbReference>
<dbReference type="EMBL" id="DTGD01000223">
    <property type="protein sequence ID" value="HGB36426.1"/>
    <property type="molecule type" value="Genomic_DNA"/>
</dbReference>
<keyword evidence="1" id="KW-0175">Coiled coil</keyword>
<evidence type="ECO:0000256" key="1">
    <source>
        <dbReference type="SAM" id="Coils"/>
    </source>
</evidence>
<feature type="coiled-coil region" evidence="1">
    <location>
        <begin position="9"/>
        <end position="99"/>
    </location>
</feature>
<dbReference type="PANTHER" id="PTHR21666:SF270">
    <property type="entry name" value="MUREIN HYDROLASE ACTIVATOR ENVC"/>
    <property type="match status" value="1"/>
</dbReference>
<dbReference type="SUPFAM" id="SSF51261">
    <property type="entry name" value="Duplicated hybrid motif"/>
    <property type="match status" value="1"/>
</dbReference>